<dbReference type="Pfam" id="PF01476">
    <property type="entry name" value="LysM"/>
    <property type="match status" value="1"/>
</dbReference>
<dbReference type="PANTHER" id="PTHR20932:SF8">
    <property type="entry name" value="LD22649P"/>
    <property type="match status" value="1"/>
</dbReference>
<keyword evidence="3" id="KW-1185">Reference proteome</keyword>
<dbReference type="GeneID" id="107267024"/>
<name>A0AAJ7BT78_CEPCN</name>
<dbReference type="SUPFAM" id="SSF54106">
    <property type="entry name" value="LysM domain"/>
    <property type="match status" value="1"/>
</dbReference>
<dbReference type="InterPro" id="IPR036779">
    <property type="entry name" value="LysM_dom_sf"/>
</dbReference>
<feature type="compositionally biased region" description="Low complexity" evidence="1">
    <location>
        <begin position="189"/>
        <end position="204"/>
    </location>
</feature>
<accession>A0AAJ7BT78</accession>
<organism evidence="3 4">
    <name type="scientific">Cephus cinctus</name>
    <name type="common">Wheat stem sawfly</name>
    <dbReference type="NCBI Taxonomy" id="211228"/>
    <lineage>
        <taxon>Eukaryota</taxon>
        <taxon>Metazoa</taxon>
        <taxon>Ecdysozoa</taxon>
        <taxon>Arthropoda</taxon>
        <taxon>Hexapoda</taxon>
        <taxon>Insecta</taxon>
        <taxon>Pterygota</taxon>
        <taxon>Neoptera</taxon>
        <taxon>Endopterygota</taxon>
        <taxon>Hymenoptera</taxon>
        <taxon>Cephoidea</taxon>
        <taxon>Cephidae</taxon>
        <taxon>Cephus</taxon>
    </lineage>
</organism>
<feature type="domain" description="LysM" evidence="2">
    <location>
        <begin position="49"/>
        <end position="93"/>
    </location>
</feature>
<evidence type="ECO:0000259" key="2">
    <source>
        <dbReference type="PROSITE" id="PS51782"/>
    </source>
</evidence>
<proteinExistence type="predicted"/>
<protein>
    <submittedName>
        <fullName evidence="4">LysM and putative peptidoglycan-binding domain-containing protein 2 isoform X1</fullName>
    </submittedName>
</protein>
<evidence type="ECO:0000256" key="1">
    <source>
        <dbReference type="SAM" id="MobiDB-lite"/>
    </source>
</evidence>
<gene>
    <name evidence="4" type="primary">LOC107267024</name>
</gene>
<dbReference type="Proteomes" id="UP000694920">
    <property type="component" value="Unplaced"/>
</dbReference>
<dbReference type="KEGG" id="ccin:107267024"/>
<dbReference type="SMART" id="SM00257">
    <property type="entry name" value="LysM"/>
    <property type="match status" value="1"/>
</dbReference>
<evidence type="ECO:0000313" key="3">
    <source>
        <dbReference type="Proteomes" id="UP000694920"/>
    </source>
</evidence>
<dbReference type="CTD" id="41738"/>
<dbReference type="PROSITE" id="PS51782">
    <property type="entry name" value="LYSM"/>
    <property type="match status" value="1"/>
</dbReference>
<feature type="region of interest" description="Disordered" evidence="1">
    <location>
        <begin position="187"/>
        <end position="215"/>
    </location>
</feature>
<dbReference type="AlphaFoldDB" id="A0AAJ7BT78"/>
<feature type="region of interest" description="Disordered" evidence="1">
    <location>
        <begin position="97"/>
        <end position="130"/>
    </location>
</feature>
<dbReference type="InterPro" id="IPR045030">
    <property type="entry name" value="LYSM1-4"/>
</dbReference>
<dbReference type="InterPro" id="IPR018392">
    <property type="entry name" value="LysM"/>
</dbReference>
<evidence type="ECO:0000313" key="4">
    <source>
        <dbReference type="RefSeq" id="XP_015593704.1"/>
    </source>
</evidence>
<dbReference type="CDD" id="cd00118">
    <property type="entry name" value="LysM"/>
    <property type="match status" value="1"/>
</dbReference>
<feature type="compositionally biased region" description="Polar residues" evidence="1">
    <location>
        <begin position="101"/>
        <end position="120"/>
    </location>
</feature>
<dbReference type="PANTHER" id="PTHR20932">
    <property type="entry name" value="LYSM AND PUTATIVE PEPTIDOGLYCAN-BINDING DOMAIN-CONTAINING PROTEIN"/>
    <property type="match status" value="1"/>
</dbReference>
<reference evidence="4" key="1">
    <citation type="submission" date="2025-08" db="UniProtKB">
        <authorList>
            <consortium name="RefSeq"/>
        </authorList>
    </citation>
    <scope>IDENTIFICATION</scope>
</reference>
<sequence>MLVQLLRDLTMEWNGDGEMEERRSIRDSGKPLKKYGSTAKHMTRNENLIKHTVSKTDTLQGIALKYGVTMEQIRRVNRLWASDSLFLREHLLIPVSGDNPIPSQHDGSVSSESDATQNMTSSQSSISLSMDDEGSINDFLAKMDTSIANMKQEVKRAQGNSEFGDETFCHEGDDTFVQRRRAVARLRNSHPVTSTAHSTTASTSELLRPSSSGDVHNLPSAVVMTQGRRVQTSLQRLQQQQDEMFQL</sequence>
<dbReference type="RefSeq" id="XP_015593704.1">
    <property type="nucleotide sequence ID" value="XM_015738218.2"/>
</dbReference>
<dbReference type="Gene3D" id="3.10.350.10">
    <property type="entry name" value="LysM domain"/>
    <property type="match status" value="1"/>
</dbReference>